<evidence type="ECO:0000313" key="1">
    <source>
        <dbReference type="EMBL" id="OGK47318.1"/>
    </source>
</evidence>
<protein>
    <submittedName>
        <fullName evidence="1">Uncharacterized protein</fullName>
    </submittedName>
</protein>
<dbReference type="AlphaFoldDB" id="A0A1F7IVD3"/>
<name>A0A1F7IVD3_9BACT</name>
<dbReference type="STRING" id="1802061.A3A93_06040"/>
<dbReference type="Proteomes" id="UP000177141">
    <property type="component" value="Unassembled WGS sequence"/>
</dbReference>
<dbReference type="EMBL" id="MGAL01000034">
    <property type="protein sequence ID" value="OGK47318.1"/>
    <property type="molecule type" value="Genomic_DNA"/>
</dbReference>
<gene>
    <name evidence="1" type="ORF">A3A93_06040</name>
</gene>
<comment type="caution">
    <text evidence="1">The sequence shown here is derived from an EMBL/GenBank/DDBJ whole genome shotgun (WGS) entry which is preliminary data.</text>
</comment>
<sequence length="141" mass="16317">MVFIQINMRNKKLLFRLKILSSLILSFLIVNFVAPQIFVRDTSAMKPKVQAVLKIVPYTMYAYIRYPFDSQARDKAIELAFMQQLPLNKDLSYRQISKGVYAAEDETTEMVHVKVESRTQLEAKTITLNNGQTLKIFVPIK</sequence>
<reference evidence="1 2" key="1">
    <citation type="journal article" date="2016" name="Nat. Commun.">
        <title>Thousands of microbial genomes shed light on interconnected biogeochemical processes in an aquifer system.</title>
        <authorList>
            <person name="Anantharaman K."/>
            <person name="Brown C.T."/>
            <person name="Hug L.A."/>
            <person name="Sharon I."/>
            <person name="Castelle C.J."/>
            <person name="Probst A.J."/>
            <person name="Thomas B.C."/>
            <person name="Singh A."/>
            <person name="Wilkins M.J."/>
            <person name="Karaoz U."/>
            <person name="Brodie E.L."/>
            <person name="Williams K.H."/>
            <person name="Hubbard S.S."/>
            <person name="Banfield J.F."/>
        </authorList>
    </citation>
    <scope>NUCLEOTIDE SEQUENCE [LARGE SCALE GENOMIC DNA]</scope>
</reference>
<organism evidence="1 2">
    <name type="scientific">Candidatus Roizmanbacteria bacterium RIFCSPLOWO2_01_FULL_38_12</name>
    <dbReference type="NCBI Taxonomy" id="1802061"/>
    <lineage>
        <taxon>Bacteria</taxon>
        <taxon>Candidatus Roizmaniibacteriota</taxon>
    </lineage>
</organism>
<evidence type="ECO:0000313" key="2">
    <source>
        <dbReference type="Proteomes" id="UP000177141"/>
    </source>
</evidence>
<accession>A0A1F7IVD3</accession>
<proteinExistence type="predicted"/>